<dbReference type="SUPFAM" id="SSF51182">
    <property type="entry name" value="RmlC-like cupins"/>
    <property type="match status" value="1"/>
</dbReference>
<keyword evidence="2" id="KW-1185">Reference proteome</keyword>
<gene>
    <name evidence="1" type="ORF">PAC_18650</name>
</gene>
<dbReference type="InterPro" id="IPR011051">
    <property type="entry name" value="RmlC_Cupin_sf"/>
</dbReference>
<evidence type="ECO:0000313" key="2">
    <source>
        <dbReference type="Proteomes" id="UP000184330"/>
    </source>
</evidence>
<evidence type="ECO:0000313" key="1">
    <source>
        <dbReference type="EMBL" id="CZR68751.1"/>
    </source>
</evidence>
<protein>
    <submittedName>
        <fullName evidence="1">Uncharacterized protein</fullName>
    </submittedName>
</protein>
<dbReference type="InterPro" id="IPR014710">
    <property type="entry name" value="RmlC-like_jellyroll"/>
</dbReference>
<dbReference type="Gene3D" id="2.60.120.10">
    <property type="entry name" value="Jelly Rolls"/>
    <property type="match status" value="1"/>
</dbReference>
<dbReference type="Proteomes" id="UP000184330">
    <property type="component" value="Unassembled WGS sequence"/>
</dbReference>
<proteinExistence type="predicted"/>
<dbReference type="EMBL" id="FJOG01000059">
    <property type="protein sequence ID" value="CZR68751.1"/>
    <property type="molecule type" value="Genomic_DNA"/>
</dbReference>
<dbReference type="AlphaFoldDB" id="A0A1L7XUR0"/>
<name>A0A1L7XUR0_9HELO</name>
<organism evidence="1 2">
    <name type="scientific">Phialocephala subalpina</name>
    <dbReference type="NCBI Taxonomy" id="576137"/>
    <lineage>
        <taxon>Eukaryota</taxon>
        <taxon>Fungi</taxon>
        <taxon>Dikarya</taxon>
        <taxon>Ascomycota</taxon>
        <taxon>Pezizomycotina</taxon>
        <taxon>Leotiomycetes</taxon>
        <taxon>Helotiales</taxon>
        <taxon>Mollisiaceae</taxon>
        <taxon>Phialocephala</taxon>
        <taxon>Phialocephala fortinii species complex</taxon>
    </lineage>
</organism>
<accession>A0A1L7XUR0</accession>
<sequence>MSSEKEILLYEHNGSTIAHYAASESKNPFASSGIEITMHELSSGIIGSTISSSSPSSRIGFSGQLGIIDFTTSTRLPRHVHISSTSLPAGTTSDDVETQSTHHLTSERILVLNGVALVELNGDIYVIPPKTLVHIAAGVPHTWTACPRGIQFSDAMKENGSFTAGNSIKETESPISDGTFLMVYMYEDVTGFFPTEQTETIEDVNKYVRCDDLERIRFPQLSVEDVYEKAWFIYGTEVWKCGPR</sequence>
<dbReference type="OrthoDB" id="3452821at2759"/>
<reference evidence="1 2" key="1">
    <citation type="submission" date="2016-03" db="EMBL/GenBank/DDBJ databases">
        <authorList>
            <person name="Ploux O."/>
        </authorList>
    </citation>
    <scope>NUCLEOTIDE SEQUENCE [LARGE SCALE GENOMIC DNA]</scope>
    <source>
        <strain evidence="1 2">UAMH 11012</strain>
    </source>
</reference>